<dbReference type="EMBL" id="FNYE01000023">
    <property type="protein sequence ID" value="SEJ91702.1"/>
    <property type="molecule type" value="Genomic_DNA"/>
</dbReference>
<feature type="transmembrane region" description="Helical" evidence="1">
    <location>
        <begin position="25"/>
        <end position="44"/>
    </location>
</feature>
<evidence type="ECO:0000256" key="1">
    <source>
        <dbReference type="SAM" id="Phobius"/>
    </source>
</evidence>
<protein>
    <submittedName>
        <fullName evidence="2">Uncharacterized protein</fullName>
    </submittedName>
</protein>
<keyword evidence="1" id="KW-0472">Membrane</keyword>
<dbReference type="Proteomes" id="UP000198866">
    <property type="component" value="Unassembled WGS sequence"/>
</dbReference>
<evidence type="ECO:0000313" key="2">
    <source>
        <dbReference type="EMBL" id="SEJ91702.1"/>
    </source>
</evidence>
<dbReference type="STRING" id="667676.SAMN05192539_102385"/>
<evidence type="ECO:0000313" key="3">
    <source>
        <dbReference type="Proteomes" id="UP000198866"/>
    </source>
</evidence>
<dbReference type="AlphaFoldDB" id="A0A1H7CWX0"/>
<name>A0A1H7CWX0_9BURK</name>
<proteinExistence type="predicted"/>
<reference evidence="3" key="1">
    <citation type="submission" date="2016-10" db="EMBL/GenBank/DDBJ databases">
        <authorList>
            <person name="Varghese N."/>
            <person name="Submissions S."/>
        </authorList>
    </citation>
    <scope>NUCLEOTIDE SEQUENCE [LARGE SCALE GENOMIC DNA]</scope>
    <source>
        <strain evidence="3">LMG 26031</strain>
    </source>
</reference>
<sequence>MAGVASMFVALVALARLNQPWALIWFVLDAGVLATRLYAIHAYLRCNNGRTEHPRSWAAWYAPLCMGSEQHYRSS</sequence>
<keyword evidence="3" id="KW-1185">Reference proteome</keyword>
<accession>A0A1H7CWX0</accession>
<organism evidence="2 3">
    <name type="scientific">Paraburkholderia diazotrophica</name>
    <dbReference type="NCBI Taxonomy" id="667676"/>
    <lineage>
        <taxon>Bacteria</taxon>
        <taxon>Pseudomonadati</taxon>
        <taxon>Pseudomonadota</taxon>
        <taxon>Betaproteobacteria</taxon>
        <taxon>Burkholderiales</taxon>
        <taxon>Burkholderiaceae</taxon>
        <taxon>Paraburkholderia</taxon>
    </lineage>
</organism>
<keyword evidence="1" id="KW-0812">Transmembrane</keyword>
<keyword evidence="1" id="KW-1133">Transmembrane helix</keyword>
<gene>
    <name evidence="2" type="ORF">SAMN05192539_102385</name>
</gene>